<dbReference type="Proteomes" id="UP001549143">
    <property type="component" value="Unassembled WGS sequence"/>
</dbReference>
<name>A0ABV2KLC0_9HYPH</name>
<gene>
    <name evidence="1" type="ORF">ABID44_001193</name>
</gene>
<evidence type="ECO:0000313" key="2">
    <source>
        <dbReference type="Proteomes" id="UP001549143"/>
    </source>
</evidence>
<proteinExistence type="predicted"/>
<reference evidence="1 2" key="1">
    <citation type="submission" date="2024-06" db="EMBL/GenBank/DDBJ databases">
        <title>Genomic Encyclopedia of Type Strains, Phase IV (KMG-IV): sequencing the most valuable type-strain genomes for metagenomic binning, comparative biology and taxonomic classification.</title>
        <authorList>
            <person name="Goeker M."/>
        </authorList>
    </citation>
    <scope>NUCLEOTIDE SEQUENCE [LARGE SCALE GENOMIC DNA]</scope>
    <source>
        <strain evidence="1 2">DSM 19730</strain>
    </source>
</reference>
<comment type="caution">
    <text evidence="1">The sequence shown here is derived from an EMBL/GenBank/DDBJ whole genome shotgun (WGS) entry which is preliminary data.</text>
</comment>
<accession>A0ABV2KLC0</accession>
<protein>
    <submittedName>
        <fullName evidence="1">Uncharacterized protein</fullName>
    </submittedName>
</protein>
<organism evidence="1 2">
    <name type="scientific">Aquamicrobium ahrensii</name>
    <dbReference type="NCBI Taxonomy" id="469551"/>
    <lineage>
        <taxon>Bacteria</taxon>
        <taxon>Pseudomonadati</taxon>
        <taxon>Pseudomonadota</taxon>
        <taxon>Alphaproteobacteria</taxon>
        <taxon>Hyphomicrobiales</taxon>
        <taxon>Phyllobacteriaceae</taxon>
        <taxon>Aquamicrobium</taxon>
    </lineage>
</organism>
<keyword evidence="2" id="KW-1185">Reference proteome</keyword>
<dbReference type="EMBL" id="JBEPMN010000003">
    <property type="protein sequence ID" value="MET3660878.1"/>
    <property type="molecule type" value="Genomic_DNA"/>
</dbReference>
<dbReference type="RefSeq" id="WP_354150769.1">
    <property type="nucleotide sequence ID" value="NZ_JBEPMN010000003.1"/>
</dbReference>
<sequence>MDLRFKDELASMPDLRHRLRRLRWFRATFRASARAVTGVYGVHFEINDARLARAFLDWIEIVEGQKAYAGVNRADFIVFAGGVALRELIRQNPARALAQTDAPAGNAGVSTATQEIVRFWPEGFLYTNYCVSAVAAIHEQEFGAIPEIDTCADDLRTWWSYRENVAEVPAYAVAFLDRFLGGEPNWIAPDQPAARHAMQRMKPALEGGAPHGLPAH</sequence>
<evidence type="ECO:0000313" key="1">
    <source>
        <dbReference type="EMBL" id="MET3660878.1"/>
    </source>
</evidence>